<evidence type="ECO:0000313" key="2">
    <source>
        <dbReference type="Proteomes" id="UP000002059"/>
    </source>
</evidence>
<dbReference type="EMBL" id="KN294013">
    <property type="protein sequence ID" value="KGQ00982.1"/>
    <property type="molecule type" value="Genomic_DNA"/>
</dbReference>
<evidence type="ECO:0000313" key="1">
    <source>
        <dbReference type="EMBL" id="KGQ00982.1"/>
    </source>
</evidence>
<protein>
    <submittedName>
        <fullName evidence="1">Uncharacterized protein</fullName>
    </submittedName>
</protein>
<dbReference type="Proteomes" id="UP000002059">
    <property type="component" value="Partially assembled WGS sequence"/>
</dbReference>
<dbReference type="KEGG" id="pbl:PAAG_12355"/>
<dbReference type="RefSeq" id="XP_015702545.1">
    <property type="nucleotide sequence ID" value="XM_015847854.1"/>
</dbReference>
<accession>A0A0A2V3M8</accession>
<gene>
    <name evidence="1" type="ORF">PAAG_12355</name>
</gene>
<dbReference type="HOGENOM" id="CLU_2997058_0_0_1"/>
<dbReference type="VEuPathDB" id="FungiDB:PAAG_12355"/>
<keyword evidence="2" id="KW-1185">Reference proteome</keyword>
<reference evidence="1 2" key="1">
    <citation type="journal article" date="2011" name="PLoS Genet.">
        <title>Comparative genomic analysis of human fungal pathogens causing paracoccidioidomycosis.</title>
        <authorList>
            <person name="Desjardins C.A."/>
            <person name="Champion M.D."/>
            <person name="Holder J.W."/>
            <person name="Muszewska A."/>
            <person name="Goldberg J."/>
            <person name="Bailao A.M."/>
            <person name="Brigido M.M."/>
            <person name="Ferreira M.E."/>
            <person name="Garcia A.M."/>
            <person name="Grynberg M."/>
            <person name="Gujja S."/>
            <person name="Heiman D.I."/>
            <person name="Henn M.R."/>
            <person name="Kodira C.D."/>
            <person name="Leon-Narvaez H."/>
            <person name="Longo L.V."/>
            <person name="Ma L.J."/>
            <person name="Malavazi I."/>
            <person name="Matsuo A.L."/>
            <person name="Morais F.V."/>
            <person name="Pereira M."/>
            <person name="Rodriguez-Brito S."/>
            <person name="Sakthikumar S."/>
            <person name="Salem-Izacc S.M."/>
            <person name="Sykes S.M."/>
            <person name="Teixeira M.M."/>
            <person name="Vallejo M.C."/>
            <person name="Walter M.E."/>
            <person name="Yandava C."/>
            <person name="Young S."/>
            <person name="Zeng Q."/>
            <person name="Zucker J."/>
            <person name="Felipe M.S."/>
            <person name="Goldman G.H."/>
            <person name="Haas B.J."/>
            <person name="McEwen J.G."/>
            <person name="Nino-Vega G."/>
            <person name="Puccia R."/>
            <person name="San-Blas G."/>
            <person name="Soares C.M."/>
            <person name="Birren B.W."/>
            <person name="Cuomo C.A."/>
        </authorList>
    </citation>
    <scope>NUCLEOTIDE SEQUENCE [LARGE SCALE GENOMIC DNA]</scope>
    <source>
        <strain evidence="2">ATCC MYA-826 / Pb01</strain>
    </source>
</reference>
<organism evidence="1 2">
    <name type="scientific">Paracoccidioides lutzii (strain ATCC MYA-826 / Pb01)</name>
    <name type="common">Paracoccidioides brasiliensis</name>
    <dbReference type="NCBI Taxonomy" id="502779"/>
    <lineage>
        <taxon>Eukaryota</taxon>
        <taxon>Fungi</taxon>
        <taxon>Dikarya</taxon>
        <taxon>Ascomycota</taxon>
        <taxon>Pezizomycotina</taxon>
        <taxon>Eurotiomycetes</taxon>
        <taxon>Eurotiomycetidae</taxon>
        <taxon>Onygenales</taxon>
        <taxon>Ajellomycetaceae</taxon>
        <taxon>Paracoccidioides</taxon>
    </lineage>
</organism>
<proteinExistence type="predicted"/>
<name>A0A0A2V3M8_PARBA</name>
<sequence length="57" mass="6028">MAKTASSPIGSDNDALIIEKAMSFIQCSDLAKEKFEAAVSKLRMNQLGGTPHFSLGA</sequence>
<dbReference type="AlphaFoldDB" id="A0A0A2V3M8"/>
<dbReference type="GeneID" id="26971042"/>